<keyword evidence="4" id="KW-1185">Reference proteome</keyword>
<feature type="transmembrane region" description="Helical" evidence="1">
    <location>
        <begin position="228"/>
        <end position="246"/>
    </location>
</feature>
<sequence length="266" mass="27570">MAKGNMSACLPITLAYEGGFTSDRRDPGNWTGGAVGKGRLKGTKYGIAAASYPNLDIARLTIAEVTPIYERNYWRPLGAEALPSGLDLVTFDFGVNSGTVRAAKALQAVVGATIDGVIGSDTLKKAAASDVKQAIQSLCARRLGFLQGLKTWATFRGGWSKRVADVEARGVAMWLAASAHADPKGALSEEAAKADAISRKQRRSAGGTTALATGGAGSNAAVGGEINWLLIAGGVAVVVVVARLLVLKARQNRERAAAYEALAKVS</sequence>
<dbReference type="InterPro" id="IPR023346">
    <property type="entry name" value="Lysozyme-like_dom_sf"/>
</dbReference>
<dbReference type="Gene3D" id="1.20.141.10">
    <property type="entry name" value="Chitosanase, subunit A, domain 1"/>
    <property type="match status" value="1"/>
</dbReference>
<reference evidence="3 4" key="1">
    <citation type="submission" date="2020-08" db="EMBL/GenBank/DDBJ databases">
        <title>Genomic Encyclopedia of Type Strains, Phase III (KMG-III): the genomes of soil and plant-associated and newly described type strains.</title>
        <authorList>
            <person name="Whitman W."/>
        </authorList>
    </citation>
    <scope>NUCLEOTIDE SEQUENCE [LARGE SCALE GENOMIC DNA]</scope>
    <source>
        <strain evidence="3 4">CECT 4113</strain>
    </source>
</reference>
<keyword evidence="1" id="KW-0472">Membrane</keyword>
<name>A0A7W5BRJ5_9HYPH</name>
<dbReference type="Pfam" id="PF05838">
    <property type="entry name" value="Glyco_hydro_108"/>
    <property type="match status" value="1"/>
</dbReference>
<dbReference type="Proteomes" id="UP000518315">
    <property type="component" value="Unassembled WGS sequence"/>
</dbReference>
<dbReference type="SUPFAM" id="SSF53955">
    <property type="entry name" value="Lysozyme-like"/>
    <property type="match status" value="1"/>
</dbReference>
<feature type="domain" description="TtsA-like Glycoside hydrolase family 108" evidence="2">
    <location>
        <begin position="12"/>
        <end position="98"/>
    </location>
</feature>
<comment type="caution">
    <text evidence="3">The sequence shown here is derived from an EMBL/GenBank/DDBJ whole genome shotgun (WGS) entry which is preliminary data.</text>
</comment>
<evidence type="ECO:0000313" key="3">
    <source>
        <dbReference type="EMBL" id="MBB3137830.1"/>
    </source>
</evidence>
<gene>
    <name evidence="3" type="ORF">FHS26_005598</name>
</gene>
<dbReference type="CDD" id="cd13926">
    <property type="entry name" value="N-acetylmuramidase_GH108"/>
    <property type="match status" value="1"/>
</dbReference>
<keyword evidence="1" id="KW-0812">Transmembrane</keyword>
<dbReference type="RefSeq" id="WP_205909803.1">
    <property type="nucleotide sequence ID" value="NZ_JACHXH010000025.1"/>
</dbReference>
<evidence type="ECO:0000259" key="2">
    <source>
        <dbReference type="Pfam" id="PF05838"/>
    </source>
</evidence>
<proteinExistence type="predicted"/>
<accession>A0A7W5BRJ5</accession>
<dbReference type="EMBL" id="JACHXH010000025">
    <property type="protein sequence ID" value="MBB3137830.1"/>
    <property type="molecule type" value="Genomic_DNA"/>
</dbReference>
<evidence type="ECO:0000256" key="1">
    <source>
        <dbReference type="SAM" id="Phobius"/>
    </source>
</evidence>
<dbReference type="AlphaFoldDB" id="A0A7W5BRJ5"/>
<evidence type="ECO:0000313" key="4">
    <source>
        <dbReference type="Proteomes" id="UP000518315"/>
    </source>
</evidence>
<protein>
    <submittedName>
        <fullName evidence="3">Lysozyme family protein</fullName>
    </submittedName>
</protein>
<organism evidence="3 4">
    <name type="scientific">Rhizobium pisi</name>
    <dbReference type="NCBI Taxonomy" id="574561"/>
    <lineage>
        <taxon>Bacteria</taxon>
        <taxon>Pseudomonadati</taxon>
        <taxon>Pseudomonadota</taxon>
        <taxon>Alphaproteobacteria</taxon>
        <taxon>Hyphomicrobiales</taxon>
        <taxon>Rhizobiaceae</taxon>
        <taxon>Rhizobium/Agrobacterium group</taxon>
        <taxon>Rhizobium</taxon>
    </lineage>
</organism>
<keyword evidence="1" id="KW-1133">Transmembrane helix</keyword>
<dbReference type="InterPro" id="IPR008565">
    <property type="entry name" value="TtsA-like_GH18_dom"/>
</dbReference>